<proteinExistence type="predicted"/>
<name>A0A401ZNJ6_9CHLR</name>
<organism evidence="1 2">
    <name type="scientific">Dictyobacter aurantiacus</name>
    <dbReference type="NCBI Taxonomy" id="1936993"/>
    <lineage>
        <taxon>Bacteria</taxon>
        <taxon>Bacillati</taxon>
        <taxon>Chloroflexota</taxon>
        <taxon>Ktedonobacteria</taxon>
        <taxon>Ktedonobacterales</taxon>
        <taxon>Dictyobacteraceae</taxon>
        <taxon>Dictyobacter</taxon>
    </lineage>
</organism>
<dbReference type="EMBL" id="BIFQ01000002">
    <property type="protein sequence ID" value="GCE08336.1"/>
    <property type="molecule type" value="Genomic_DNA"/>
</dbReference>
<dbReference type="Proteomes" id="UP000287224">
    <property type="component" value="Unassembled WGS sequence"/>
</dbReference>
<protein>
    <submittedName>
        <fullName evidence="1">Uncharacterized protein</fullName>
    </submittedName>
</protein>
<accession>A0A401ZNJ6</accession>
<reference evidence="2" key="1">
    <citation type="submission" date="2018-12" db="EMBL/GenBank/DDBJ databases">
        <title>Tengunoibacter tsumagoiensis gen. nov., sp. nov., Dictyobacter kobayashii sp. nov., D. alpinus sp. nov., and D. joshuensis sp. nov. and description of Dictyobacteraceae fam. nov. within the order Ktedonobacterales isolated from Tengu-no-mugimeshi.</title>
        <authorList>
            <person name="Wang C.M."/>
            <person name="Zheng Y."/>
            <person name="Sakai Y."/>
            <person name="Toyoda A."/>
            <person name="Minakuchi Y."/>
            <person name="Abe K."/>
            <person name="Yokota A."/>
            <person name="Yabe S."/>
        </authorList>
    </citation>
    <scope>NUCLEOTIDE SEQUENCE [LARGE SCALE GENOMIC DNA]</scope>
    <source>
        <strain evidence="2">S-27</strain>
    </source>
</reference>
<gene>
    <name evidence="1" type="ORF">KDAU_56650</name>
</gene>
<dbReference type="AlphaFoldDB" id="A0A401ZNJ6"/>
<keyword evidence="2" id="KW-1185">Reference proteome</keyword>
<evidence type="ECO:0000313" key="2">
    <source>
        <dbReference type="Proteomes" id="UP000287224"/>
    </source>
</evidence>
<evidence type="ECO:0000313" key="1">
    <source>
        <dbReference type="EMBL" id="GCE08336.1"/>
    </source>
</evidence>
<comment type="caution">
    <text evidence="1">The sequence shown here is derived from an EMBL/GenBank/DDBJ whole genome shotgun (WGS) entry which is preliminary data.</text>
</comment>
<sequence>MECAAAHSMHYYKINECGRVSGRPCGGAQARLRHQLIKPAWRLNTFEQGEAKDLVVFDRYEGQESANLLIFEWQQSLW</sequence>